<evidence type="ECO:0000256" key="5">
    <source>
        <dbReference type="SAM" id="MobiDB-lite"/>
    </source>
</evidence>
<keyword evidence="3" id="KW-0560">Oxidoreductase</keyword>
<comment type="pathway">
    <text evidence="1">Carbohydrate degradation; pentose phosphate pathway.</text>
</comment>
<evidence type="ECO:0000256" key="2">
    <source>
        <dbReference type="ARBA" id="ARBA00008419"/>
    </source>
</evidence>
<evidence type="ECO:0000259" key="6">
    <source>
        <dbReference type="SMART" id="SM01350"/>
    </source>
</evidence>
<dbReference type="Gene3D" id="3.40.50.720">
    <property type="entry name" value="NAD(P)-binding Rossmann-like Domain"/>
    <property type="match status" value="1"/>
</dbReference>
<dbReference type="InterPro" id="IPR006183">
    <property type="entry name" value="Pgluconate_DH"/>
</dbReference>
<feature type="domain" description="6-phosphogluconate dehydrogenase C-terminal" evidence="6">
    <location>
        <begin position="184"/>
        <end position="336"/>
    </location>
</feature>
<dbReference type="InterPro" id="IPR006115">
    <property type="entry name" value="6PGDH_NADP-bd"/>
</dbReference>
<reference evidence="7 8" key="1">
    <citation type="submission" date="2015-11" db="EMBL/GenBank/DDBJ databases">
        <title>Exploring the genomic traits of fungus-feeding bacterial genus Collimonas.</title>
        <authorList>
            <person name="Song C."/>
            <person name="Schmidt R."/>
            <person name="de Jager V."/>
            <person name="Krzyzanowska D."/>
            <person name="Jongedijk E."/>
            <person name="Cankar K."/>
            <person name="Beekwilder J."/>
            <person name="van Veen A."/>
            <person name="de Boer W."/>
            <person name="van Veen J.A."/>
            <person name="Garbeva P."/>
        </authorList>
    </citation>
    <scope>NUCLEOTIDE SEQUENCE [LARGE SCALE GENOMIC DNA]</scope>
    <source>
        <strain evidence="7 8">Ter6</strain>
    </source>
</reference>
<organism evidence="7">
    <name type="scientific">Collimonas fungivorans</name>
    <dbReference type="NCBI Taxonomy" id="158899"/>
    <lineage>
        <taxon>Bacteria</taxon>
        <taxon>Pseudomonadati</taxon>
        <taxon>Pseudomonadota</taxon>
        <taxon>Betaproteobacteria</taxon>
        <taxon>Burkholderiales</taxon>
        <taxon>Oxalobacteraceae</taxon>
        <taxon>Collimonas</taxon>
    </lineage>
</organism>
<dbReference type="InterPro" id="IPR006114">
    <property type="entry name" value="6PGDH_C"/>
</dbReference>
<name>A0A127PAR1_9BURK</name>
<dbReference type="Pfam" id="PF03446">
    <property type="entry name" value="NAD_binding_2"/>
    <property type="match status" value="1"/>
</dbReference>
<dbReference type="InterPro" id="IPR004849">
    <property type="entry name" value="6DGDH_YqeC"/>
</dbReference>
<dbReference type="SUPFAM" id="SSF51735">
    <property type="entry name" value="NAD(P)-binding Rossmann-fold domains"/>
    <property type="match status" value="1"/>
</dbReference>
<dbReference type="RefSeq" id="WP_061539789.1">
    <property type="nucleotide sequence ID" value="NZ_CP013232.1"/>
</dbReference>
<gene>
    <name evidence="7" type="primary">gnd</name>
    <name evidence="7" type="ORF">CFter6_2138</name>
</gene>
<dbReference type="GO" id="GO:0016054">
    <property type="term" value="P:organic acid catabolic process"/>
    <property type="evidence" value="ECO:0007669"/>
    <property type="project" value="UniProtKB-ARBA"/>
</dbReference>
<dbReference type="NCBIfam" id="TIGR00872">
    <property type="entry name" value="gnd_rel"/>
    <property type="match status" value="1"/>
</dbReference>
<dbReference type="InterPro" id="IPR013328">
    <property type="entry name" value="6PGD_dom2"/>
</dbReference>
<sequence>MQLGMIGLGRMGANMVRRLTKGDHQCVVYDLHPQAVQALLHPGATGAASLQDLVSKLSKPRVLWLMLPAAVVDENLALLTPLLEAGDIVIDGGNSYYHDDIRRGAELKARGIHYVDVGTSGGVAGYDRGYCLMIGGDKEAVQHLAPIFATLAPGAGTASPTPGRQPSDSSAEQGYLHCGPQGAGHFVKMVHNGIEYGIMGAYAEGLNILRNANVGKRSHEADAETTPLRNPEHYQYELDLPEITELWRRGSVIGSWLLDLTAGALLQDPKLDHYAGRVSDSGEGRWTINAAIDEAVPVPILSAALFTRFSSRGEGDFADKVLSAMRQGFGGHVEKPAQQKKLED</sequence>
<dbReference type="InterPro" id="IPR002204">
    <property type="entry name" value="3-OH-isobutyrate_DH-rel_CS"/>
</dbReference>
<evidence type="ECO:0000256" key="3">
    <source>
        <dbReference type="ARBA" id="ARBA00023002"/>
    </source>
</evidence>
<dbReference type="SUPFAM" id="SSF48179">
    <property type="entry name" value="6-phosphogluconate dehydrogenase C-terminal domain-like"/>
    <property type="match status" value="1"/>
</dbReference>
<dbReference type="GO" id="GO:0006098">
    <property type="term" value="P:pentose-phosphate shunt"/>
    <property type="evidence" value="ECO:0007669"/>
    <property type="project" value="UniProtKB-UniPathway"/>
</dbReference>
<dbReference type="NCBIfam" id="NF007161">
    <property type="entry name" value="PRK09599.1"/>
    <property type="match status" value="1"/>
</dbReference>
<dbReference type="EMBL" id="CP013232">
    <property type="protein sequence ID" value="AMO94827.1"/>
    <property type="molecule type" value="Genomic_DNA"/>
</dbReference>
<feature type="compositionally biased region" description="Polar residues" evidence="5">
    <location>
        <begin position="158"/>
        <end position="172"/>
    </location>
</feature>
<dbReference type="PANTHER" id="PTHR11811">
    <property type="entry name" value="6-PHOSPHOGLUCONATE DEHYDROGENASE"/>
    <property type="match status" value="1"/>
</dbReference>
<evidence type="ECO:0000256" key="4">
    <source>
        <dbReference type="ARBA" id="ARBA00023064"/>
    </source>
</evidence>
<keyword evidence="4" id="KW-0311">Gluconate utilization</keyword>
<protein>
    <submittedName>
        <fullName evidence="7">6-phosphogluconate dehydrogenase</fullName>
    </submittedName>
</protein>
<dbReference type="PATRIC" id="fig|158899.10.peg.2139"/>
<comment type="similarity">
    <text evidence="2">Belongs to the 6-phosphogluconate dehydrogenase family.</text>
</comment>
<dbReference type="AlphaFoldDB" id="A0A127PAR1"/>
<proteinExistence type="inferred from homology"/>
<accession>A0A127PAR1</accession>
<dbReference type="OrthoDB" id="9804542at2"/>
<dbReference type="GO" id="GO:0019521">
    <property type="term" value="P:D-gluconate metabolic process"/>
    <property type="evidence" value="ECO:0007669"/>
    <property type="project" value="UniProtKB-KW"/>
</dbReference>
<evidence type="ECO:0000256" key="1">
    <source>
        <dbReference type="ARBA" id="ARBA00004959"/>
    </source>
</evidence>
<dbReference type="SMART" id="SM01350">
    <property type="entry name" value="6PGD"/>
    <property type="match status" value="1"/>
</dbReference>
<dbReference type="InterPro" id="IPR008927">
    <property type="entry name" value="6-PGluconate_DH-like_C_sf"/>
</dbReference>
<dbReference type="Proteomes" id="UP000072421">
    <property type="component" value="Chromosome"/>
</dbReference>
<dbReference type="UniPathway" id="UPA00115"/>
<dbReference type="GO" id="GO:0004616">
    <property type="term" value="F:phosphogluconate dehydrogenase (decarboxylating) activity"/>
    <property type="evidence" value="ECO:0007669"/>
    <property type="project" value="InterPro"/>
</dbReference>
<dbReference type="PRINTS" id="PR00076">
    <property type="entry name" value="6PGDHDRGNASE"/>
</dbReference>
<evidence type="ECO:0000313" key="7">
    <source>
        <dbReference type="EMBL" id="AMO94827.1"/>
    </source>
</evidence>
<feature type="region of interest" description="Disordered" evidence="5">
    <location>
        <begin position="155"/>
        <end position="175"/>
    </location>
</feature>
<dbReference type="Gene3D" id="1.10.1040.10">
    <property type="entry name" value="N-(1-d-carboxylethyl)-l-norvaline Dehydrogenase, domain 2"/>
    <property type="match status" value="1"/>
</dbReference>
<dbReference type="InterPro" id="IPR036291">
    <property type="entry name" value="NAD(P)-bd_dom_sf"/>
</dbReference>
<dbReference type="GO" id="GO:0050661">
    <property type="term" value="F:NADP binding"/>
    <property type="evidence" value="ECO:0007669"/>
    <property type="project" value="InterPro"/>
</dbReference>
<dbReference type="Pfam" id="PF00393">
    <property type="entry name" value="6PGD"/>
    <property type="match status" value="2"/>
</dbReference>
<dbReference type="PROSITE" id="PS00895">
    <property type="entry name" value="3_HYDROXYISOBUT_DH"/>
    <property type="match status" value="1"/>
</dbReference>
<evidence type="ECO:0000313" key="8">
    <source>
        <dbReference type="Proteomes" id="UP000072421"/>
    </source>
</evidence>